<gene>
    <name evidence="1" type="ORF">DYH56_04220</name>
</gene>
<reference evidence="1 2" key="1">
    <citation type="submission" date="2018-08" db="EMBL/GenBank/DDBJ databases">
        <title>Draft genome sequence of Psychrilyobacter sp. strain SD5 isolated from Black Sea water.</title>
        <authorList>
            <person name="Yadav S."/>
            <person name="Villanueva L."/>
            <person name="Damste J.S.S."/>
        </authorList>
    </citation>
    <scope>NUCLEOTIDE SEQUENCE [LARGE SCALE GENOMIC DNA]</scope>
    <source>
        <strain evidence="1 2">SD5</strain>
    </source>
</reference>
<organism evidence="1 2">
    <name type="scientific">Psychrilyobacter piezotolerans</name>
    <dbReference type="NCBI Taxonomy" id="2293438"/>
    <lineage>
        <taxon>Bacteria</taxon>
        <taxon>Fusobacteriati</taxon>
        <taxon>Fusobacteriota</taxon>
        <taxon>Fusobacteriia</taxon>
        <taxon>Fusobacteriales</taxon>
        <taxon>Fusobacteriaceae</taxon>
        <taxon>Psychrilyobacter</taxon>
    </lineage>
</organism>
<keyword evidence="2" id="KW-1185">Reference proteome</keyword>
<name>A0ABX9KJG8_9FUSO</name>
<sequence>MFKKELDMSDDFKKFLSKQFKNKSFDYIFELEGITGIPDCILFEKSKKNLKYIVTLEFKLKNWKRAIEQAIKATLYSNLVFVVMDKQGINAALKNIDDFKKRNIGLAFYGIDKKFKIHFFPEPKLPISDNYSLLLYKKLVESNKIENSSRKYYLWNKMKKRELYYKLKKFKS</sequence>
<protein>
    <submittedName>
        <fullName evidence="1">Uncharacterized protein</fullName>
    </submittedName>
</protein>
<dbReference type="Proteomes" id="UP000263486">
    <property type="component" value="Unassembled WGS sequence"/>
</dbReference>
<proteinExistence type="predicted"/>
<comment type="caution">
    <text evidence="1">The sequence shown here is derived from an EMBL/GenBank/DDBJ whole genome shotgun (WGS) entry which is preliminary data.</text>
</comment>
<evidence type="ECO:0000313" key="1">
    <source>
        <dbReference type="EMBL" id="REI42233.1"/>
    </source>
</evidence>
<dbReference type="EMBL" id="QUAJ01000005">
    <property type="protein sequence ID" value="REI42233.1"/>
    <property type="molecule type" value="Genomic_DNA"/>
</dbReference>
<evidence type="ECO:0000313" key="2">
    <source>
        <dbReference type="Proteomes" id="UP000263486"/>
    </source>
</evidence>
<dbReference type="RefSeq" id="WP_114641611.1">
    <property type="nucleotide sequence ID" value="NZ_JAACIO010000005.1"/>
</dbReference>
<accession>A0ABX9KJG8</accession>